<dbReference type="KEGG" id="ahm:TL08_03175"/>
<dbReference type="Proteomes" id="UP000095210">
    <property type="component" value="Chromosome"/>
</dbReference>
<keyword evidence="3" id="KW-1185">Reference proteome</keyword>
<dbReference type="RefSeq" id="WP_069846436.1">
    <property type="nucleotide sequence ID" value="NZ_CP014859.1"/>
</dbReference>
<evidence type="ECO:0000256" key="1">
    <source>
        <dbReference type="SAM" id="MobiDB-lite"/>
    </source>
</evidence>
<gene>
    <name evidence="2" type="ORF">TL08_03175</name>
</gene>
<organism evidence="2 3">
    <name type="scientific">Actinoalloteichus hymeniacidonis</name>
    <dbReference type="NCBI Taxonomy" id="340345"/>
    <lineage>
        <taxon>Bacteria</taxon>
        <taxon>Bacillati</taxon>
        <taxon>Actinomycetota</taxon>
        <taxon>Actinomycetes</taxon>
        <taxon>Pseudonocardiales</taxon>
        <taxon>Pseudonocardiaceae</taxon>
        <taxon>Actinoalloteichus</taxon>
    </lineage>
</organism>
<accession>A0AAC9MWS8</accession>
<dbReference type="AlphaFoldDB" id="A0AAC9MWS8"/>
<reference evidence="3" key="1">
    <citation type="submission" date="2016-03" db="EMBL/GenBank/DDBJ databases">
        <title>Complete genome sequence of the type strain Actinoalloteichus hymeniacidonis DSM 45092.</title>
        <authorList>
            <person name="Schaffert L."/>
            <person name="Albersmeier A."/>
            <person name="Winkler A."/>
            <person name="Kalinowski J."/>
            <person name="Zotchev S."/>
            <person name="Ruckert C."/>
        </authorList>
    </citation>
    <scope>NUCLEOTIDE SEQUENCE [LARGE SCALE GENOMIC DNA]</scope>
    <source>
        <strain evidence="3">HPA177(T) (DSM 45092(T))</strain>
    </source>
</reference>
<dbReference type="EMBL" id="CP014859">
    <property type="protein sequence ID" value="AOS61469.1"/>
    <property type="molecule type" value="Genomic_DNA"/>
</dbReference>
<evidence type="ECO:0000313" key="3">
    <source>
        <dbReference type="Proteomes" id="UP000095210"/>
    </source>
</evidence>
<sequence length="140" mass="15648">MEPVTVAAAAGNTIVDAVGTDSWRQAVTEITGWWQRFRPAEVATIEAELVEVRDEMLAAAQESGTATAAELSVEWKRKFQRLLRSEPEAEPELRRLLEERLQPLIPPERRQQIGQVTMTATAHDSSRIYQSAGDMTINES</sequence>
<feature type="compositionally biased region" description="Polar residues" evidence="1">
    <location>
        <begin position="120"/>
        <end position="129"/>
    </location>
</feature>
<evidence type="ECO:0000313" key="2">
    <source>
        <dbReference type="EMBL" id="AOS61469.1"/>
    </source>
</evidence>
<feature type="region of interest" description="Disordered" evidence="1">
    <location>
        <begin position="120"/>
        <end position="140"/>
    </location>
</feature>
<name>A0AAC9MWS8_9PSEU</name>
<protein>
    <submittedName>
        <fullName evidence="2">Uncharacterized protein</fullName>
    </submittedName>
</protein>
<proteinExistence type="predicted"/>